<sequence>MSFIESGLNDAIKIDSKENILLGYNALSNFYIKSEKYKKALEINRKATALKDTMLNEASQKSISKTIGRSNRKIQKK</sequence>
<dbReference type="RefSeq" id="WP_101917818.1">
    <property type="nucleotide sequence ID" value="NZ_OENF01000038.1"/>
</dbReference>
<name>A0A2H1YI76_9FLAO</name>
<organism evidence="1 2">
    <name type="scientific">Tenacibaculum piscium</name>
    <dbReference type="NCBI Taxonomy" id="1458515"/>
    <lineage>
        <taxon>Bacteria</taxon>
        <taxon>Pseudomonadati</taxon>
        <taxon>Bacteroidota</taxon>
        <taxon>Flavobacteriia</taxon>
        <taxon>Flavobacteriales</taxon>
        <taxon>Flavobacteriaceae</taxon>
        <taxon>Tenacibaculum</taxon>
    </lineage>
</organism>
<dbReference type="AlphaFoldDB" id="A0A2H1YI76"/>
<dbReference type="EMBL" id="OENF01000038">
    <property type="protein sequence ID" value="SOS75183.1"/>
    <property type="molecule type" value="Genomic_DNA"/>
</dbReference>
<protein>
    <recommendedName>
        <fullName evidence="3">Tetratricopeptide repeat protein</fullName>
    </recommendedName>
</protein>
<evidence type="ECO:0000313" key="2">
    <source>
        <dbReference type="Proteomes" id="UP000234211"/>
    </source>
</evidence>
<proteinExistence type="predicted"/>
<evidence type="ECO:0008006" key="3">
    <source>
        <dbReference type="Google" id="ProtNLM"/>
    </source>
</evidence>
<evidence type="ECO:0000313" key="1">
    <source>
        <dbReference type="EMBL" id="SOS75183.1"/>
    </source>
</evidence>
<gene>
    <name evidence="1" type="ORF">TNO020_430189</name>
</gene>
<reference evidence="2" key="1">
    <citation type="submission" date="2017-11" db="EMBL/GenBank/DDBJ databases">
        <authorList>
            <person name="Duchaud E."/>
        </authorList>
    </citation>
    <scope>NUCLEOTIDE SEQUENCE [LARGE SCALE GENOMIC DNA]</scope>
    <source>
        <strain evidence="2">Tenacibaculum sp. TNO020</strain>
    </source>
</reference>
<accession>A0A2H1YI76</accession>
<dbReference type="Proteomes" id="UP000234211">
    <property type="component" value="Unassembled WGS sequence"/>
</dbReference>
<keyword evidence="2" id="KW-1185">Reference proteome</keyword>